<dbReference type="GO" id="GO:0016491">
    <property type="term" value="F:oxidoreductase activity"/>
    <property type="evidence" value="ECO:0007669"/>
    <property type="project" value="UniProtKB-KW"/>
</dbReference>
<dbReference type="InterPro" id="IPR036291">
    <property type="entry name" value="NAD(P)-bd_dom_sf"/>
</dbReference>
<dbReference type="InterPro" id="IPR011032">
    <property type="entry name" value="GroES-like_sf"/>
</dbReference>
<dbReference type="PANTHER" id="PTHR43401:SF2">
    <property type="entry name" value="L-THREONINE 3-DEHYDROGENASE"/>
    <property type="match status" value="1"/>
</dbReference>
<dbReference type="Pfam" id="PF00107">
    <property type="entry name" value="ADH_zinc_N"/>
    <property type="match status" value="1"/>
</dbReference>
<evidence type="ECO:0000259" key="6">
    <source>
        <dbReference type="Pfam" id="PF08240"/>
    </source>
</evidence>
<evidence type="ECO:0000256" key="4">
    <source>
        <dbReference type="RuleBase" id="RU361277"/>
    </source>
</evidence>
<dbReference type="SUPFAM" id="SSF50129">
    <property type="entry name" value="GroES-like"/>
    <property type="match status" value="1"/>
</dbReference>
<dbReference type="InterPro" id="IPR013154">
    <property type="entry name" value="ADH-like_N"/>
</dbReference>
<dbReference type="InterPro" id="IPR050129">
    <property type="entry name" value="Zn_alcohol_dh"/>
</dbReference>
<reference evidence="7 8" key="1">
    <citation type="submission" date="2018-07" db="EMBL/GenBank/DDBJ databases">
        <title>Genomic Encyclopedia of Type Strains, Phase III (KMG-III): the genomes of soil and plant-associated and newly described type strains.</title>
        <authorList>
            <person name="Whitman W."/>
        </authorList>
    </citation>
    <scope>NUCLEOTIDE SEQUENCE [LARGE SCALE GENOMIC DNA]</scope>
    <source>
        <strain evidence="7 8">CECT 7287</strain>
    </source>
</reference>
<dbReference type="Gene3D" id="3.40.50.720">
    <property type="entry name" value="NAD(P)-binding Rossmann-like Domain"/>
    <property type="match status" value="1"/>
</dbReference>
<sequence length="318" mass="34287">METMRTLVISGKEQAEVVRVPIPEPGPGQVLVQVKAVTTCPQWDLHIYHGKPMFAHQGPVPFPYIPGQPGHEMTGTIASAGEGARLAVGQTVCAWRDPGQLRPGCYAEYVVMDEADVIEVPQELHYTQVVSLELAMCIAGTIIRLKRTLGIEGKRCAVNGLGPAGLIALQMLKAEGASEVVGIDPLASRRDLAKSLGADRTYEAGSDELAARTEAGAPDIAVDCVGYPAAVSYMMDHTKEAVALFAVQREDYVLNHSGLSVIGYPGHFRESAEYALELIVAGKLEMRPLISKELPLEAYGEAVRLLRDQEAIKICFVP</sequence>
<proteinExistence type="inferred from homology"/>
<dbReference type="RefSeq" id="WP_116062957.1">
    <property type="nucleotide sequence ID" value="NZ_QRDZ01000020.1"/>
</dbReference>
<gene>
    <name evidence="7" type="ORF">DFP98_12034</name>
</gene>
<dbReference type="EMBL" id="QRDZ01000020">
    <property type="protein sequence ID" value="RED65285.1"/>
    <property type="molecule type" value="Genomic_DNA"/>
</dbReference>
<dbReference type="InterPro" id="IPR002328">
    <property type="entry name" value="ADH_Zn_CS"/>
</dbReference>
<dbReference type="Proteomes" id="UP000256977">
    <property type="component" value="Unassembled WGS sequence"/>
</dbReference>
<dbReference type="Pfam" id="PF08240">
    <property type="entry name" value="ADH_N"/>
    <property type="match status" value="1"/>
</dbReference>
<keyword evidence="2 4" id="KW-0862">Zinc</keyword>
<accession>A0A3D9IUB1</accession>
<protein>
    <submittedName>
        <fullName evidence="7">Propanol-preferring alcohol dehydrogenase</fullName>
    </submittedName>
</protein>
<dbReference type="SUPFAM" id="SSF51735">
    <property type="entry name" value="NAD(P)-binding Rossmann-fold domains"/>
    <property type="match status" value="1"/>
</dbReference>
<dbReference type="PROSITE" id="PS00059">
    <property type="entry name" value="ADH_ZINC"/>
    <property type="match status" value="1"/>
</dbReference>
<evidence type="ECO:0000256" key="3">
    <source>
        <dbReference type="ARBA" id="ARBA00023002"/>
    </source>
</evidence>
<organism evidence="7 8">
    <name type="scientific">Cohnella phaseoli</name>
    <dbReference type="NCBI Taxonomy" id="456490"/>
    <lineage>
        <taxon>Bacteria</taxon>
        <taxon>Bacillati</taxon>
        <taxon>Bacillota</taxon>
        <taxon>Bacilli</taxon>
        <taxon>Bacillales</taxon>
        <taxon>Paenibacillaceae</taxon>
        <taxon>Cohnella</taxon>
    </lineage>
</organism>
<feature type="domain" description="Alcohol dehydrogenase-like N-terminal" evidence="6">
    <location>
        <begin position="26"/>
        <end position="122"/>
    </location>
</feature>
<feature type="domain" description="Alcohol dehydrogenase-like C-terminal" evidence="5">
    <location>
        <begin position="165"/>
        <end position="241"/>
    </location>
</feature>
<keyword evidence="8" id="KW-1185">Reference proteome</keyword>
<dbReference type="GO" id="GO:0008270">
    <property type="term" value="F:zinc ion binding"/>
    <property type="evidence" value="ECO:0007669"/>
    <property type="project" value="InterPro"/>
</dbReference>
<keyword evidence="1 4" id="KW-0479">Metal-binding</keyword>
<dbReference type="Gene3D" id="3.90.180.10">
    <property type="entry name" value="Medium-chain alcohol dehydrogenases, catalytic domain"/>
    <property type="match status" value="2"/>
</dbReference>
<dbReference type="PANTHER" id="PTHR43401">
    <property type="entry name" value="L-THREONINE 3-DEHYDROGENASE"/>
    <property type="match status" value="1"/>
</dbReference>
<dbReference type="InterPro" id="IPR013149">
    <property type="entry name" value="ADH-like_C"/>
</dbReference>
<dbReference type="OrthoDB" id="9787435at2"/>
<comment type="caution">
    <text evidence="7">The sequence shown here is derived from an EMBL/GenBank/DDBJ whole genome shotgun (WGS) entry which is preliminary data.</text>
</comment>
<evidence type="ECO:0000256" key="1">
    <source>
        <dbReference type="ARBA" id="ARBA00022723"/>
    </source>
</evidence>
<keyword evidence="3" id="KW-0560">Oxidoreductase</keyword>
<evidence type="ECO:0000259" key="5">
    <source>
        <dbReference type="Pfam" id="PF00107"/>
    </source>
</evidence>
<evidence type="ECO:0000313" key="7">
    <source>
        <dbReference type="EMBL" id="RED65285.1"/>
    </source>
</evidence>
<evidence type="ECO:0000313" key="8">
    <source>
        <dbReference type="Proteomes" id="UP000256977"/>
    </source>
</evidence>
<evidence type="ECO:0000256" key="2">
    <source>
        <dbReference type="ARBA" id="ARBA00022833"/>
    </source>
</evidence>
<dbReference type="AlphaFoldDB" id="A0A3D9IUB1"/>
<comment type="similarity">
    <text evidence="4">Belongs to the zinc-containing alcohol dehydrogenase family.</text>
</comment>
<name>A0A3D9IUB1_9BACL</name>
<comment type="cofactor">
    <cofactor evidence="4">
        <name>Zn(2+)</name>
        <dbReference type="ChEBI" id="CHEBI:29105"/>
    </cofactor>
</comment>